<sequence>MPQAINELDVDFDAQVRHGHIQEIKRLISSTTDPDKRASLEEHLRELELASIQVEQADPFNDTSQRPERRKSFRPTSAKPRMTLTSLAEDKEMHVSAAHDTNLLRRDSGLAPLVADISSSSFDEMHAPGNALMSDQRTCWMSSGMFPQFLRLTLREPMPLASVEVTSRHAQKMCVRCTPTRNVQAMYQKHVTTAAIELAAAESDKLNTHRFALSTSEMAEVVEIVIESGYSEFVLVYYIRLRAAESSAMDDAKR</sequence>
<reference evidence="2" key="2">
    <citation type="journal article" date="2023" name="Microbiol Resour">
        <title>Decontamination and Annotation of the Draft Genome Sequence of the Oomycete Lagenidium giganteum ARSEF 373.</title>
        <authorList>
            <person name="Morgan W.R."/>
            <person name="Tartar A."/>
        </authorList>
    </citation>
    <scope>NUCLEOTIDE SEQUENCE</scope>
    <source>
        <strain evidence="2">ARSEF 373</strain>
    </source>
</reference>
<name>A0AAV2YSN9_9STRA</name>
<dbReference type="Gene3D" id="2.60.120.260">
    <property type="entry name" value="Galactose-binding domain-like"/>
    <property type="match status" value="1"/>
</dbReference>
<organism evidence="2 3">
    <name type="scientific">Lagenidium giganteum</name>
    <dbReference type="NCBI Taxonomy" id="4803"/>
    <lineage>
        <taxon>Eukaryota</taxon>
        <taxon>Sar</taxon>
        <taxon>Stramenopiles</taxon>
        <taxon>Oomycota</taxon>
        <taxon>Peronosporomycetes</taxon>
        <taxon>Pythiales</taxon>
        <taxon>Pythiaceae</taxon>
    </lineage>
</organism>
<reference evidence="2" key="1">
    <citation type="submission" date="2022-11" db="EMBL/GenBank/DDBJ databases">
        <authorList>
            <person name="Morgan W.R."/>
            <person name="Tartar A."/>
        </authorList>
    </citation>
    <scope>NUCLEOTIDE SEQUENCE</scope>
    <source>
        <strain evidence="2">ARSEF 373</strain>
    </source>
</reference>
<accession>A0AAV2YSN9</accession>
<dbReference type="InterPro" id="IPR008979">
    <property type="entry name" value="Galactose-bd-like_sf"/>
</dbReference>
<evidence type="ECO:0000313" key="3">
    <source>
        <dbReference type="Proteomes" id="UP001146120"/>
    </source>
</evidence>
<gene>
    <name evidence="2" type="ORF">N0F65_006487</name>
</gene>
<dbReference type="EMBL" id="DAKRPA010000167">
    <property type="protein sequence ID" value="DAZ96441.1"/>
    <property type="molecule type" value="Genomic_DNA"/>
</dbReference>
<dbReference type="SUPFAM" id="SSF49785">
    <property type="entry name" value="Galactose-binding domain-like"/>
    <property type="match status" value="1"/>
</dbReference>
<protein>
    <submittedName>
        <fullName evidence="2">Uncharacterized protein</fullName>
    </submittedName>
</protein>
<dbReference type="Proteomes" id="UP001146120">
    <property type="component" value="Unassembled WGS sequence"/>
</dbReference>
<comment type="caution">
    <text evidence="2">The sequence shown here is derived from an EMBL/GenBank/DDBJ whole genome shotgun (WGS) entry which is preliminary data.</text>
</comment>
<evidence type="ECO:0000256" key="1">
    <source>
        <dbReference type="SAM" id="MobiDB-lite"/>
    </source>
</evidence>
<keyword evidence="3" id="KW-1185">Reference proteome</keyword>
<feature type="region of interest" description="Disordered" evidence="1">
    <location>
        <begin position="55"/>
        <end position="82"/>
    </location>
</feature>
<evidence type="ECO:0000313" key="2">
    <source>
        <dbReference type="EMBL" id="DAZ96441.1"/>
    </source>
</evidence>
<proteinExistence type="predicted"/>
<dbReference type="AlphaFoldDB" id="A0AAV2YSN9"/>